<evidence type="ECO:0000256" key="1">
    <source>
        <dbReference type="SAM" id="Phobius"/>
    </source>
</evidence>
<evidence type="ECO:0000313" key="3">
    <source>
        <dbReference type="Proteomes" id="UP000053947"/>
    </source>
</evidence>
<evidence type="ECO:0000313" key="2">
    <source>
        <dbReference type="EMBL" id="KTB47726.1"/>
    </source>
</evidence>
<feature type="transmembrane region" description="Helical" evidence="1">
    <location>
        <begin position="41"/>
        <end position="63"/>
    </location>
</feature>
<proteinExistence type="predicted"/>
<gene>
    <name evidence="2" type="ORF">DEALK_05710</name>
</gene>
<keyword evidence="1" id="KW-1133">Transmembrane helix</keyword>
<keyword evidence="1" id="KW-0472">Membrane</keyword>
<accession>A0A0W0GGN8</accession>
<dbReference type="RefSeq" id="WP_244881569.1">
    <property type="nucleotide sequence ID" value="NZ_KQ758903.1"/>
</dbReference>
<comment type="caution">
    <text evidence="2">The sequence shown here is derived from an EMBL/GenBank/DDBJ whole genome shotgun (WGS) entry which is preliminary data.</text>
</comment>
<keyword evidence="1" id="KW-0812">Transmembrane</keyword>
<name>A0A0W0GGN8_9CHLR</name>
<organism evidence="2 3">
    <name type="scientific">Dehalogenimonas alkenigignens</name>
    <dbReference type="NCBI Taxonomy" id="1217799"/>
    <lineage>
        <taxon>Bacteria</taxon>
        <taxon>Bacillati</taxon>
        <taxon>Chloroflexota</taxon>
        <taxon>Dehalococcoidia</taxon>
        <taxon>Dehalococcoidales</taxon>
        <taxon>Dehalococcoidaceae</taxon>
        <taxon>Dehalogenimonas</taxon>
    </lineage>
</organism>
<dbReference type="STRING" id="1217799.DEALK_05710"/>
<reference evidence="2 3" key="1">
    <citation type="submission" date="2015-06" db="EMBL/GenBank/DDBJ databases">
        <title>Genome sequence of the organohalide-respiring Dehalogenimonas alkenigignens type strain (IP3-3T).</title>
        <authorList>
            <person name="Key T.A."/>
            <person name="Richmond D.P."/>
            <person name="Bowman K.S."/>
            <person name="Cho Y.-J."/>
            <person name="Chun J."/>
            <person name="da Costa M.S."/>
            <person name="Rainey F.A."/>
            <person name="Moe W.M."/>
        </authorList>
    </citation>
    <scope>NUCLEOTIDE SEQUENCE [LARGE SCALE GENOMIC DNA]</scope>
    <source>
        <strain evidence="2 3">IP3-3</strain>
    </source>
</reference>
<feature type="transmembrane region" description="Helical" evidence="1">
    <location>
        <begin position="12"/>
        <end position="35"/>
    </location>
</feature>
<dbReference type="Proteomes" id="UP000053947">
    <property type="component" value="Unassembled WGS sequence"/>
</dbReference>
<sequence>MWYIDEVGKKSFILIAGVVAIAASIALYVLHYFIFQDAHHIFIYLLGDLAFMPLEVFLVIILIERLLAQQERKSLQSKLNMVVGAFFMSVGNRLMAELLTDFREQETLYRDFGITAEWTRDDFFQARKQALKTRLRVDFGRIDLQGIKVFLMEQRAFLLTLMENPNLLEREAFTELLWAITHLAEELQARGDLIKISDADRRHLEGDINRFYDRLIVEWLNYAEHLKNHYPYFYSLLLRTHPFQREPSAEVIA</sequence>
<protein>
    <submittedName>
        <fullName evidence="2">Uncharacterized protein</fullName>
    </submittedName>
</protein>
<keyword evidence="3" id="KW-1185">Reference proteome</keyword>
<dbReference type="AlphaFoldDB" id="A0A0W0GGN8"/>
<dbReference type="EMBL" id="LFDV01000002">
    <property type="protein sequence ID" value="KTB47726.1"/>
    <property type="molecule type" value="Genomic_DNA"/>
</dbReference>